<dbReference type="Proteomes" id="UP000515159">
    <property type="component" value="Chromosome 11"/>
</dbReference>
<keyword evidence="5 9" id="KW-0297">G-protein coupled receptor</keyword>
<dbReference type="InterPro" id="IPR017452">
    <property type="entry name" value="GPCR_Rhodpsn_7TM"/>
</dbReference>
<feature type="transmembrane region" description="Helical" evidence="10">
    <location>
        <begin position="188"/>
        <end position="212"/>
    </location>
</feature>
<dbReference type="CDD" id="cd15170">
    <property type="entry name" value="7tmA_FFAR2_FFAR3"/>
    <property type="match status" value="1"/>
</dbReference>
<feature type="transmembrane region" description="Helical" evidence="10">
    <location>
        <begin position="133"/>
        <end position="154"/>
    </location>
</feature>
<reference evidence="13" key="1">
    <citation type="submission" date="2025-08" db="UniProtKB">
        <authorList>
            <consortium name="RefSeq"/>
        </authorList>
    </citation>
    <scope>IDENTIFICATION</scope>
</reference>
<dbReference type="Pfam" id="PF00001">
    <property type="entry name" value="7tm_1"/>
    <property type="match status" value="1"/>
</dbReference>
<keyword evidence="6 10" id="KW-0472">Membrane</keyword>
<dbReference type="AlphaFoldDB" id="A0A6P8SJ38"/>
<dbReference type="PANTHER" id="PTHR45822">
    <property type="entry name" value="FREE FATTY ACID RECEPTOR 2-RELATED"/>
    <property type="match status" value="1"/>
</dbReference>
<dbReference type="PROSITE" id="PS50262">
    <property type="entry name" value="G_PROTEIN_RECEP_F1_2"/>
    <property type="match status" value="1"/>
</dbReference>
<dbReference type="GeneID" id="117368853"/>
<feature type="transmembrane region" description="Helical" evidence="10">
    <location>
        <begin position="55"/>
        <end position="75"/>
    </location>
</feature>
<name>A0A6P8SJ38_GEOSA</name>
<dbReference type="GO" id="GO:0071398">
    <property type="term" value="P:cellular response to fatty acid"/>
    <property type="evidence" value="ECO:0007669"/>
    <property type="project" value="TreeGrafter"/>
</dbReference>
<evidence type="ECO:0000256" key="3">
    <source>
        <dbReference type="ARBA" id="ARBA00022692"/>
    </source>
</evidence>
<feature type="domain" description="G-protein coupled receptors family 1 profile" evidence="11">
    <location>
        <begin position="34"/>
        <end position="278"/>
    </location>
</feature>
<evidence type="ECO:0000256" key="8">
    <source>
        <dbReference type="ARBA" id="ARBA00023224"/>
    </source>
</evidence>
<evidence type="ECO:0000256" key="2">
    <source>
        <dbReference type="ARBA" id="ARBA00022475"/>
    </source>
</evidence>
<dbReference type="InterPro" id="IPR013312">
    <property type="entry name" value="GPR40-rel_orph"/>
</dbReference>
<dbReference type="PRINTS" id="PR00237">
    <property type="entry name" value="GPCRRHODOPSN"/>
</dbReference>
<evidence type="ECO:0000256" key="5">
    <source>
        <dbReference type="ARBA" id="ARBA00023040"/>
    </source>
</evidence>
<keyword evidence="8 9" id="KW-0807">Transducer</keyword>
<evidence type="ECO:0000259" key="11">
    <source>
        <dbReference type="PROSITE" id="PS50262"/>
    </source>
</evidence>
<evidence type="ECO:0000256" key="6">
    <source>
        <dbReference type="ARBA" id="ARBA00023136"/>
    </source>
</evidence>
<accession>A0A6P8SJ38</accession>
<organism evidence="12 13">
    <name type="scientific">Geotrypetes seraphini</name>
    <name type="common">Gaboon caecilian</name>
    <name type="synonym">Caecilia seraphini</name>
    <dbReference type="NCBI Taxonomy" id="260995"/>
    <lineage>
        <taxon>Eukaryota</taxon>
        <taxon>Metazoa</taxon>
        <taxon>Chordata</taxon>
        <taxon>Craniata</taxon>
        <taxon>Vertebrata</taxon>
        <taxon>Euteleostomi</taxon>
        <taxon>Amphibia</taxon>
        <taxon>Gymnophiona</taxon>
        <taxon>Geotrypetes</taxon>
    </lineage>
</organism>
<keyword evidence="7 9" id="KW-0675">Receptor</keyword>
<dbReference type="KEGG" id="gsh:117368853"/>
<evidence type="ECO:0000256" key="1">
    <source>
        <dbReference type="ARBA" id="ARBA00004651"/>
    </source>
</evidence>
<keyword evidence="12" id="KW-1185">Reference proteome</keyword>
<dbReference type="PROSITE" id="PS00237">
    <property type="entry name" value="G_PROTEIN_RECEP_F1_1"/>
    <property type="match status" value="1"/>
</dbReference>
<proteinExistence type="inferred from homology"/>
<keyword evidence="4 10" id="KW-1133">Transmembrane helix</keyword>
<keyword evidence="3 9" id="KW-0812">Transmembrane</keyword>
<comment type="subcellular location">
    <subcellularLocation>
        <location evidence="1">Cell membrane</location>
        <topology evidence="1">Multi-pass membrane protein</topology>
    </subcellularLocation>
</comment>
<dbReference type="GO" id="GO:0004930">
    <property type="term" value="F:G protein-coupled receptor activity"/>
    <property type="evidence" value="ECO:0007669"/>
    <property type="project" value="UniProtKB-KW"/>
</dbReference>
<dbReference type="PANTHER" id="PTHR45822:SF8">
    <property type="entry name" value="FREE FATTY ACID RECEPTOR 3-RELATED"/>
    <property type="match status" value="1"/>
</dbReference>
<dbReference type="Gene3D" id="1.20.1070.10">
    <property type="entry name" value="Rhodopsin 7-helix transmembrane proteins"/>
    <property type="match status" value="1"/>
</dbReference>
<protein>
    <submittedName>
        <fullName evidence="13">Free fatty acid receptor 3-like</fullName>
    </submittedName>
</protein>
<dbReference type="InParanoid" id="A0A6P8SJ38"/>
<dbReference type="InterPro" id="IPR000276">
    <property type="entry name" value="GPCR_Rhodpsn"/>
</dbReference>
<gene>
    <name evidence="13" type="primary">LOC117368853</name>
</gene>
<dbReference type="FunCoup" id="A0A6P8SJ38">
    <property type="interactions" value="653"/>
</dbReference>
<evidence type="ECO:0000256" key="7">
    <source>
        <dbReference type="ARBA" id="ARBA00023170"/>
    </source>
</evidence>
<dbReference type="RefSeq" id="XP_033818487.1">
    <property type="nucleotide sequence ID" value="XM_033962596.1"/>
</dbReference>
<feature type="transmembrane region" description="Helical" evidence="10">
    <location>
        <begin position="263"/>
        <end position="285"/>
    </location>
</feature>
<evidence type="ECO:0000256" key="10">
    <source>
        <dbReference type="SAM" id="Phobius"/>
    </source>
</evidence>
<evidence type="ECO:0000256" key="4">
    <source>
        <dbReference type="ARBA" id="ARBA00022989"/>
    </source>
</evidence>
<dbReference type="GO" id="GO:0005886">
    <property type="term" value="C:plasma membrane"/>
    <property type="evidence" value="ECO:0007669"/>
    <property type="project" value="UniProtKB-SubCell"/>
</dbReference>
<dbReference type="PRINTS" id="PR01904">
    <property type="entry name" value="GPR40FAMILY"/>
</dbReference>
<evidence type="ECO:0000313" key="13">
    <source>
        <dbReference type="RefSeq" id="XP_033818487.1"/>
    </source>
</evidence>
<feature type="transmembrane region" description="Helical" evidence="10">
    <location>
        <begin position="224"/>
        <end position="243"/>
    </location>
</feature>
<evidence type="ECO:0000313" key="12">
    <source>
        <dbReference type="Proteomes" id="UP000515159"/>
    </source>
</evidence>
<feature type="transmembrane region" description="Helical" evidence="10">
    <location>
        <begin position="20"/>
        <end position="43"/>
    </location>
</feature>
<evidence type="ECO:0000256" key="9">
    <source>
        <dbReference type="RuleBase" id="RU000688"/>
    </source>
</evidence>
<feature type="transmembrane region" description="Helical" evidence="10">
    <location>
        <begin position="95"/>
        <end position="113"/>
    </location>
</feature>
<keyword evidence="2" id="KW-1003">Cell membrane</keyword>
<comment type="similarity">
    <text evidence="9">Belongs to the G-protein coupled receptor 1 family.</text>
</comment>
<dbReference type="OrthoDB" id="5961208at2759"/>
<sequence length="331" mass="37845">MWNWRNESNMVPKPECKALYLAIYIITMITGFPSNLLALHALIHKLRSKPTPNAILLFNLTISDLSFLAFLPFKVAEVLEGQWSLPSFLCPLSGLFYFSTIYSSTLFLTAVSVERYLGVAFPIKYKMYRKPGYAMAVSCFLWLCSFAHCSIVYITEYQNGETTSQRSLCYDNFTQDQLDILLPVRLELGITLFCIPFLVTTFCYCSFVKILISSPHIHREKKQRAVGLVLATVVVFIICFAPYNISHVVGYIQQESLDWRDQALLLSTFNACLDPVIFYFSSSAVQYSCKKCLRRLYTCNSFLGLCQFSKQQAAKENQHQTDSSQIHISRL</sequence>
<dbReference type="SUPFAM" id="SSF81321">
    <property type="entry name" value="Family A G protein-coupled receptor-like"/>
    <property type="match status" value="1"/>
</dbReference>